<dbReference type="GO" id="GO:0005886">
    <property type="term" value="C:plasma membrane"/>
    <property type="evidence" value="ECO:0007669"/>
    <property type="project" value="UniProtKB-SubCell"/>
</dbReference>
<feature type="transmembrane region" description="Helical" evidence="5">
    <location>
        <begin position="172"/>
        <end position="193"/>
    </location>
</feature>
<feature type="transmembrane region" description="Helical" evidence="5">
    <location>
        <begin position="39"/>
        <end position="58"/>
    </location>
</feature>
<feature type="transmembrane region" description="Helical" evidence="5">
    <location>
        <begin position="342"/>
        <end position="363"/>
    </location>
</feature>
<dbReference type="GO" id="GO:0008137">
    <property type="term" value="F:NADH dehydrogenase (ubiquinone) activity"/>
    <property type="evidence" value="ECO:0007669"/>
    <property type="project" value="InterPro"/>
</dbReference>
<dbReference type="HAMAP" id="MF_00445">
    <property type="entry name" value="NDH1_NuoN_1"/>
    <property type="match status" value="1"/>
</dbReference>
<feature type="transmembrane region" description="Helical" evidence="5">
    <location>
        <begin position="419"/>
        <end position="441"/>
    </location>
</feature>
<dbReference type="KEGG" id="nps:KRR39_16655"/>
<proteinExistence type="inferred from homology"/>
<keyword evidence="5" id="KW-1278">Translocase</keyword>
<keyword evidence="5" id="KW-0813">Transport</keyword>
<feature type="transmembrane region" description="Helical" evidence="5">
    <location>
        <begin position="384"/>
        <end position="407"/>
    </location>
</feature>
<comment type="function">
    <text evidence="5">NDH-1 shuttles electrons from NADH, via FMN and iron-sulfur (Fe-S) centers, to quinones in the respiratory chain. The immediate electron acceptor for the enzyme in this species is believed to be a menaquinone. Couples the redox reaction to proton translocation (for every two electrons transferred, four hydrogen ions are translocated across the cytoplasmic membrane), and thus conserves the redox energy in a proton gradient.</text>
</comment>
<comment type="subunit">
    <text evidence="5">NDH-1 is composed of 14 different subunits. Subunits NuoA, H, J, K, L, M, N constitute the membrane sector of the complex.</text>
</comment>
<keyword evidence="5" id="KW-0874">Quinone</keyword>
<feature type="transmembrane region" description="Helical" evidence="5">
    <location>
        <begin position="283"/>
        <end position="303"/>
    </location>
</feature>
<dbReference type="AlphaFoldDB" id="A0A975XZC2"/>
<gene>
    <name evidence="5" type="primary">nuoN</name>
    <name evidence="8" type="ORF">KRR39_16655</name>
</gene>
<keyword evidence="3 5" id="KW-1133">Transmembrane helix</keyword>
<reference evidence="8" key="1">
    <citation type="submission" date="2021-06" db="EMBL/GenBank/DDBJ databases">
        <title>Complete genome sequence of Nocardioides sp. G188.</title>
        <authorList>
            <person name="Im W.-T."/>
        </authorList>
    </citation>
    <scope>NUCLEOTIDE SEQUENCE</scope>
    <source>
        <strain evidence="8">G188</strain>
    </source>
</reference>
<keyword evidence="2 5" id="KW-0812">Transmembrane</keyword>
<name>A0A975XZC2_9ACTN</name>
<dbReference type="GO" id="GO:0042773">
    <property type="term" value="P:ATP synthesis coupled electron transport"/>
    <property type="evidence" value="ECO:0007669"/>
    <property type="project" value="InterPro"/>
</dbReference>
<comment type="catalytic activity">
    <reaction evidence="5">
        <text>a quinone + NADH + 5 H(+)(in) = a quinol + NAD(+) + 4 H(+)(out)</text>
        <dbReference type="Rhea" id="RHEA:57888"/>
        <dbReference type="ChEBI" id="CHEBI:15378"/>
        <dbReference type="ChEBI" id="CHEBI:24646"/>
        <dbReference type="ChEBI" id="CHEBI:57540"/>
        <dbReference type="ChEBI" id="CHEBI:57945"/>
        <dbReference type="ChEBI" id="CHEBI:132124"/>
    </reaction>
</comment>
<dbReference type="GO" id="GO:0050136">
    <property type="term" value="F:NADH dehydrogenase (quinone) (non-electrogenic) activity"/>
    <property type="evidence" value="ECO:0007669"/>
    <property type="project" value="UniProtKB-UniRule"/>
</dbReference>
<evidence type="ECO:0000256" key="4">
    <source>
        <dbReference type="ARBA" id="ARBA00023136"/>
    </source>
</evidence>
<feature type="transmembrane region" description="Helical" evidence="5">
    <location>
        <begin position="310"/>
        <end position="330"/>
    </location>
</feature>
<keyword evidence="9" id="KW-1185">Reference proteome</keyword>
<dbReference type="GO" id="GO:0048038">
    <property type="term" value="F:quinone binding"/>
    <property type="evidence" value="ECO:0007669"/>
    <property type="project" value="UniProtKB-KW"/>
</dbReference>
<dbReference type="PANTHER" id="PTHR22773">
    <property type="entry name" value="NADH DEHYDROGENASE"/>
    <property type="match status" value="1"/>
</dbReference>
<evidence type="ECO:0000256" key="3">
    <source>
        <dbReference type="ARBA" id="ARBA00022989"/>
    </source>
</evidence>
<keyword evidence="4 5" id="KW-0472">Membrane</keyword>
<evidence type="ECO:0000256" key="6">
    <source>
        <dbReference type="RuleBase" id="RU000320"/>
    </source>
</evidence>
<dbReference type="Pfam" id="PF00361">
    <property type="entry name" value="Proton_antipo_M"/>
    <property type="match status" value="1"/>
</dbReference>
<feature type="domain" description="NADH:quinone oxidoreductase/Mrp antiporter transmembrane" evidence="7">
    <location>
        <begin position="137"/>
        <end position="429"/>
    </location>
</feature>
<dbReference type="InterPro" id="IPR010096">
    <property type="entry name" value="NADH-Q_OxRdtase_suN/2"/>
</dbReference>
<evidence type="ECO:0000256" key="2">
    <source>
        <dbReference type="ARBA" id="ARBA00022692"/>
    </source>
</evidence>
<dbReference type="InterPro" id="IPR001750">
    <property type="entry name" value="ND/Mrp_TM"/>
</dbReference>
<organism evidence="8 9">
    <name type="scientific">Nocardioides panacis</name>
    <dbReference type="NCBI Taxonomy" id="2849501"/>
    <lineage>
        <taxon>Bacteria</taxon>
        <taxon>Bacillati</taxon>
        <taxon>Actinomycetota</taxon>
        <taxon>Actinomycetes</taxon>
        <taxon>Propionibacteriales</taxon>
        <taxon>Nocardioidaceae</taxon>
        <taxon>Nocardioides</taxon>
    </lineage>
</organism>
<protein>
    <recommendedName>
        <fullName evidence="5">NADH-quinone oxidoreductase subunit N</fullName>
        <ecNumber evidence="5">7.1.1.-</ecNumber>
    </recommendedName>
    <alternativeName>
        <fullName evidence="5">NADH dehydrogenase I subunit N</fullName>
    </alternativeName>
    <alternativeName>
        <fullName evidence="5">NDH-1 subunit N</fullName>
    </alternativeName>
</protein>
<dbReference type="EC" id="7.1.1.-" evidence="5"/>
<comment type="subcellular location">
    <subcellularLocation>
        <location evidence="5">Cell membrane</location>
        <topology evidence="5">Multi-pass membrane protein</topology>
    </subcellularLocation>
    <subcellularLocation>
        <location evidence="1">Endomembrane system</location>
        <topology evidence="1">Multi-pass membrane protein</topology>
    </subcellularLocation>
    <subcellularLocation>
        <location evidence="6">Membrane</location>
        <topology evidence="6">Multi-pass membrane protein</topology>
    </subcellularLocation>
</comment>
<dbReference type="RefSeq" id="WP_216938625.1">
    <property type="nucleotide sequence ID" value="NZ_CP077062.1"/>
</dbReference>
<dbReference type="Proteomes" id="UP000683575">
    <property type="component" value="Chromosome"/>
</dbReference>
<feature type="transmembrane region" description="Helical" evidence="5">
    <location>
        <begin position="89"/>
        <end position="110"/>
    </location>
</feature>
<feature type="transmembrane region" description="Helical" evidence="5">
    <location>
        <begin position="140"/>
        <end position="160"/>
    </location>
</feature>
<evidence type="ECO:0000313" key="9">
    <source>
        <dbReference type="Proteomes" id="UP000683575"/>
    </source>
</evidence>
<comment type="similarity">
    <text evidence="5">Belongs to the complex I subunit 2 family.</text>
</comment>
<evidence type="ECO:0000259" key="7">
    <source>
        <dbReference type="Pfam" id="PF00361"/>
    </source>
</evidence>
<accession>A0A975XZC2</accession>
<sequence length="492" mass="50678">MTQDIDWSAVAAPLALAIGAMVVLLTDAIVGLPRSRRAALVPATLTVTAVVVAGAFAVRLWDRPRATFCVVRPLDGPVPCSFVVDRFTLVFWGVALFGTAVVALIGTVSVAEGRTPLGEWNFLLLCSATGALVIAGSRDLVTLVVALEVVSLPAFAMAGLRRGDRRAAEAAVKFFLVSVVSTAVMLMGVSLVYGATGSVFLSDIDAALAGGVAARQVAVAGTLLTVVGLAFKVAAVPFHMWVPDTYVGAPVAVAAYLSVVSKAAGFVGLMLVLAYGLGSVADVWSPVLGVLAALTMTVGNVLALRQRHAVRLLAWSSVAQAGYILVPFGAAASGDRVLGASMAYLAVYAFVNLAAFSVAALVGSRYPAQRLTDYRGLVRDEPGAGWALAFALVALAGLPPGIVGLLAKVVVIDAAAGPATWLAVVMAVNVAIGLVYYARWLAELFRPPAVEHGQAYDVPNGLAAAIGMTTTAGVLFSVFPGWLLDPVLAILR</sequence>
<feature type="transmembrane region" description="Helical" evidence="5">
    <location>
        <begin position="213"/>
        <end position="235"/>
    </location>
</feature>
<feature type="transmembrane region" description="Helical" evidence="5">
    <location>
        <begin position="247"/>
        <end position="277"/>
    </location>
</feature>
<dbReference type="GO" id="GO:0012505">
    <property type="term" value="C:endomembrane system"/>
    <property type="evidence" value="ECO:0007669"/>
    <property type="project" value="UniProtKB-SubCell"/>
</dbReference>
<keyword evidence="5" id="KW-0520">NAD</keyword>
<feature type="transmembrane region" description="Helical" evidence="5">
    <location>
        <begin position="12"/>
        <end position="32"/>
    </location>
</feature>
<evidence type="ECO:0000256" key="5">
    <source>
        <dbReference type="HAMAP-Rule" id="MF_00445"/>
    </source>
</evidence>
<evidence type="ECO:0000313" key="8">
    <source>
        <dbReference type="EMBL" id="QWZ07114.1"/>
    </source>
</evidence>
<dbReference type="EMBL" id="CP077062">
    <property type="protein sequence ID" value="QWZ07114.1"/>
    <property type="molecule type" value="Genomic_DNA"/>
</dbReference>
<feature type="transmembrane region" description="Helical" evidence="5">
    <location>
        <begin position="462"/>
        <end position="483"/>
    </location>
</feature>
<evidence type="ECO:0000256" key="1">
    <source>
        <dbReference type="ARBA" id="ARBA00004127"/>
    </source>
</evidence>
<keyword evidence="5" id="KW-1003">Cell membrane</keyword>
<feature type="transmembrane region" description="Helical" evidence="5">
    <location>
        <begin position="117"/>
        <end position="134"/>
    </location>
</feature>